<dbReference type="Proteomes" id="UP000232323">
    <property type="component" value="Unassembled WGS sequence"/>
</dbReference>
<feature type="region of interest" description="Disordered" evidence="2">
    <location>
        <begin position="425"/>
        <end position="491"/>
    </location>
</feature>
<dbReference type="InterPro" id="IPR050923">
    <property type="entry name" value="Cell_Proc_Reg/RNA_Proc"/>
</dbReference>
<proteinExistence type="predicted"/>
<name>A0A250XFQ4_9CHLO</name>
<dbReference type="PANTHER" id="PTHR23308">
    <property type="entry name" value="NUCLEAR INHIBITOR OF PROTEIN PHOSPHATASE-1"/>
    <property type="match status" value="1"/>
</dbReference>
<evidence type="ECO:0000256" key="2">
    <source>
        <dbReference type="SAM" id="MobiDB-lite"/>
    </source>
</evidence>
<comment type="caution">
    <text evidence="4">The sequence shown here is derived from an EMBL/GenBank/DDBJ whole genome shotgun (WGS) entry which is preliminary data.</text>
</comment>
<protein>
    <recommendedName>
        <fullName evidence="3">FHA domain-containing protein</fullName>
    </recommendedName>
</protein>
<feature type="region of interest" description="Disordered" evidence="2">
    <location>
        <begin position="854"/>
        <end position="874"/>
    </location>
</feature>
<feature type="compositionally biased region" description="Polar residues" evidence="2">
    <location>
        <begin position="961"/>
        <end position="974"/>
    </location>
</feature>
<feature type="compositionally biased region" description="Low complexity" evidence="2">
    <location>
        <begin position="854"/>
        <end position="865"/>
    </location>
</feature>
<feature type="region of interest" description="Disordered" evidence="2">
    <location>
        <begin position="1"/>
        <end position="40"/>
    </location>
</feature>
<dbReference type="OrthoDB" id="444265at2759"/>
<dbReference type="SUPFAM" id="SSF49879">
    <property type="entry name" value="SMAD/FHA domain"/>
    <property type="match status" value="1"/>
</dbReference>
<dbReference type="InterPro" id="IPR000253">
    <property type="entry name" value="FHA_dom"/>
</dbReference>
<reference evidence="4 5" key="1">
    <citation type="submission" date="2017-08" db="EMBL/GenBank/DDBJ databases">
        <title>Acidophilic green algal genome provides insights into adaptation to an acidic environment.</title>
        <authorList>
            <person name="Hirooka S."/>
            <person name="Hirose Y."/>
            <person name="Kanesaki Y."/>
            <person name="Higuchi S."/>
            <person name="Fujiwara T."/>
            <person name="Onuma R."/>
            <person name="Era A."/>
            <person name="Ohbayashi R."/>
            <person name="Uzuka A."/>
            <person name="Nozaki H."/>
            <person name="Yoshikawa H."/>
            <person name="Miyagishima S.Y."/>
        </authorList>
    </citation>
    <scope>NUCLEOTIDE SEQUENCE [LARGE SCALE GENOMIC DNA]</scope>
    <source>
        <strain evidence="4 5">NIES-2499</strain>
    </source>
</reference>
<evidence type="ECO:0000259" key="3">
    <source>
        <dbReference type="PROSITE" id="PS50006"/>
    </source>
</evidence>
<evidence type="ECO:0000256" key="1">
    <source>
        <dbReference type="SAM" id="Coils"/>
    </source>
</evidence>
<dbReference type="Gene3D" id="2.60.200.20">
    <property type="match status" value="1"/>
</dbReference>
<organism evidence="4 5">
    <name type="scientific">Chlamydomonas eustigma</name>
    <dbReference type="NCBI Taxonomy" id="1157962"/>
    <lineage>
        <taxon>Eukaryota</taxon>
        <taxon>Viridiplantae</taxon>
        <taxon>Chlorophyta</taxon>
        <taxon>core chlorophytes</taxon>
        <taxon>Chlorophyceae</taxon>
        <taxon>CS clade</taxon>
        <taxon>Chlamydomonadales</taxon>
        <taxon>Chlamydomonadaceae</taxon>
        <taxon>Chlamydomonas</taxon>
    </lineage>
</organism>
<dbReference type="AlphaFoldDB" id="A0A250XFQ4"/>
<gene>
    <name evidence="4" type="ORF">CEUSTIGMA_g9048.t1</name>
</gene>
<feature type="coiled-coil region" evidence="1">
    <location>
        <begin position="361"/>
        <end position="423"/>
    </location>
</feature>
<dbReference type="EMBL" id="BEGY01000068">
    <property type="protein sequence ID" value="GAX81620.1"/>
    <property type="molecule type" value="Genomic_DNA"/>
</dbReference>
<dbReference type="PROSITE" id="PS50006">
    <property type="entry name" value="FHA_DOMAIN"/>
    <property type="match status" value="1"/>
</dbReference>
<keyword evidence="5" id="KW-1185">Reference proteome</keyword>
<evidence type="ECO:0000313" key="4">
    <source>
        <dbReference type="EMBL" id="GAX81620.1"/>
    </source>
</evidence>
<dbReference type="Pfam" id="PF00498">
    <property type="entry name" value="FHA"/>
    <property type="match status" value="1"/>
</dbReference>
<feature type="region of interest" description="Disordered" evidence="2">
    <location>
        <begin position="952"/>
        <end position="987"/>
    </location>
</feature>
<feature type="compositionally biased region" description="Basic and acidic residues" evidence="2">
    <location>
        <begin position="425"/>
        <end position="436"/>
    </location>
</feature>
<dbReference type="CDD" id="cd22677">
    <property type="entry name" value="FHA_Kanadaptin"/>
    <property type="match status" value="1"/>
</dbReference>
<dbReference type="SMART" id="SM00240">
    <property type="entry name" value="FHA"/>
    <property type="match status" value="1"/>
</dbReference>
<dbReference type="InterPro" id="IPR008984">
    <property type="entry name" value="SMAD_FHA_dom_sf"/>
</dbReference>
<sequence>MMLPPPPKFNDAQNAGSLESELVSPGHATRSSQPVLSPSRRERLMAEAALLLIEQQKSKEQLLNTSSPSSMMSSQASAACTAYTTCTADDDSAAAGGPSASSRHLSIATSGAATGGGHCSVAVGTSNPPVRDKLVTDSVALSPQGGAMAPPAVPLPNVYKSPAWAGAPSGVGYTLEVLRNGTQVDSREVWSKDHFTFGRSTDCDIVVEHPSASRLHAVIQYNGDTKEACLWDCGSTHGTFLNKARIRSQVYVPMPVGSTFKLGQSTRIYVFNGPQELMPEEGLSKQQRRQLANLEYAKKMQEKDKKVAAAQMAAAVTGEMSWGMQEDAVLDLDDLLVLDWRAYTGSGNSLNDKQQKLAERIRSREYKMANLRKEIDRIQAKEKMEGGLTQGQASAVVRNEQVIEKLTDEVEDLDEQLNESVRQTLKERAREEKAAEIEAAGTGKRKRRAGGGLDEEEEKYLQGSDSEDEMYDRTQSGKAAGGKKGLKGAKPPTVVESAESLYAKSELLGAEKKSLLEAIAAEEQLLSSRQRVPADSTPANSFFESTDCHMTTAAAAAADNISGQGAVESNWHAAASNDGPTSSDNQQDVLMVVSEGSNTNSAAAAAGLSPGCGVGGESSVESVELSVESVELDPLDAFMDNMETGVEVDKLKAMRKELADVEAQLARTARLLKIADPDGWLNPKSKAASDAKIAVAKRLEADKRRKTLALAKQQAVQRKEAADSAELEAARPFQVFQEEFEDCVEPCGAGAVPASTRHESLVEVEPAESTGHHPLQQQQQGGLLIRTRPSAIKPAAYAIAPTMNGGSSGSTSTTHNQNLKAATKIMKPVAHHQRQGVTNQAAAEAAARLIQEFSSAPSHGSGSSADAHRNGNMDAPANAKYRRVDALVAELDADAKVAADLALLAAATERKDEYCSADDEASALVAEAGRDRFAMGGLGSFRLQRNADRGAAGVLSDPHSAATSTAWVPPSNQKGDGRTALNDKFGY</sequence>
<keyword evidence="1" id="KW-0175">Coiled coil</keyword>
<evidence type="ECO:0000313" key="5">
    <source>
        <dbReference type="Proteomes" id="UP000232323"/>
    </source>
</evidence>
<accession>A0A250XFQ4</accession>
<feature type="domain" description="FHA" evidence="3">
    <location>
        <begin position="195"/>
        <end position="246"/>
    </location>
</feature>